<protein>
    <submittedName>
        <fullName evidence="2">Uncharacterized protein</fullName>
    </submittedName>
</protein>
<proteinExistence type="predicted"/>
<accession>A0AA39RBN0</accession>
<gene>
    <name evidence="2" type="ORF">JMJ35_000663</name>
</gene>
<dbReference type="Proteomes" id="UP001166286">
    <property type="component" value="Unassembled WGS sequence"/>
</dbReference>
<feature type="transmembrane region" description="Helical" evidence="1">
    <location>
        <begin position="26"/>
        <end position="44"/>
    </location>
</feature>
<keyword evidence="3" id="KW-1185">Reference proteome</keyword>
<dbReference type="AlphaFoldDB" id="A0AA39RBN0"/>
<feature type="transmembrane region" description="Helical" evidence="1">
    <location>
        <begin position="496"/>
        <end position="515"/>
    </location>
</feature>
<organism evidence="2 3">
    <name type="scientific">Cladonia borealis</name>
    <dbReference type="NCBI Taxonomy" id="184061"/>
    <lineage>
        <taxon>Eukaryota</taxon>
        <taxon>Fungi</taxon>
        <taxon>Dikarya</taxon>
        <taxon>Ascomycota</taxon>
        <taxon>Pezizomycotina</taxon>
        <taxon>Lecanoromycetes</taxon>
        <taxon>OSLEUM clade</taxon>
        <taxon>Lecanoromycetidae</taxon>
        <taxon>Lecanorales</taxon>
        <taxon>Lecanorineae</taxon>
        <taxon>Cladoniaceae</taxon>
        <taxon>Cladonia</taxon>
    </lineage>
</organism>
<sequence length="611" mass="69051">MFAPFGEGPVNHTTPWRSEPRYRGTYGILSTCLVTMGLCVWTALHLNMQEHNGFYRQLWRKVGWLTMGLFAPEMVAWTAFQQHRDARRLNKKISKASKLKRLKRSPTSTLEEDPHTKAGAETVSAMPHWTSVHSHYALMGGFAFEPRLFGKSFLPGNLTRLTLTGTAVEFLTINEPELISRISEEDIKDKSKANALAKMLVCLQASWFCLQCVTRVRQGLAITLLELNTFAHALCTLLIYLLWWNKPLDIEQPTIIRGEHADVICAMMVMLDYIQQGPQKIYKTRFRSTGSGSLEYVPSEVATLSKPPLELDEEGWFAYFTRNLPSTPTQGEESSPVEGETAAPVAVEAVIHMEDLAGYSSHNSIKYRRTTSNAGPLTFHPYLQVPVKPIGPEVYKGVAQRDFYFPGLFGFKWTLRLNLLRQKASPSLELNLRDIICSRLAVEGMRRYHSTTSHEGLLAARKRDRNRHPYLNRRNGDWPSLGYVDQQGLHLQSKSILTAFISAGLIYGGLHLFAWNATFPSELEKTLWRSSGITLAVSGVILTMQYITPTDTQSLLCDMAAGMSVALMIFLAVLYTAARVYLVVECFINLKYLPEAAYLVPEWSRYFPHIK</sequence>
<keyword evidence="1" id="KW-1133">Transmembrane helix</keyword>
<evidence type="ECO:0000256" key="1">
    <source>
        <dbReference type="SAM" id="Phobius"/>
    </source>
</evidence>
<keyword evidence="1" id="KW-0812">Transmembrane</keyword>
<name>A0AA39RBN0_9LECA</name>
<dbReference type="PANTHER" id="PTHR35043">
    <property type="entry name" value="TRANSCRIPTION FACTOR DOMAIN-CONTAINING PROTEIN"/>
    <property type="match status" value="1"/>
</dbReference>
<feature type="transmembrane region" description="Helical" evidence="1">
    <location>
        <begin position="559"/>
        <end position="582"/>
    </location>
</feature>
<reference evidence="2" key="1">
    <citation type="submission" date="2023-03" db="EMBL/GenBank/DDBJ databases">
        <title>Complete genome of Cladonia borealis.</title>
        <authorList>
            <person name="Park H."/>
        </authorList>
    </citation>
    <scope>NUCLEOTIDE SEQUENCE</scope>
    <source>
        <strain evidence="2">ANT050790</strain>
    </source>
</reference>
<feature type="transmembrane region" description="Helical" evidence="1">
    <location>
        <begin position="527"/>
        <end position="547"/>
    </location>
</feature>
<evidence type="ECO:0000313" key="2">
    <source>
        <dbReference type="EMBL" id="KAK0517508.1"/>
    </source>
</evidence>
<comment type="caution">
    <text evidence="2">The sequence shown here is derived from an EMBL/GenBank/DDBJ whole genome shotgun (WGS) entry which is preliminary data.</text>
</comment>
<feature type="transmembrane region" description="Helical" evidence="1">
    <location>
        <begin position="64"/>
        <end position="80"/>
    </location>
</feature>
<dbReference type="EMBL" id="JAFEKC020000001">
    <property type="protein sequence ID" value="KAK0517508.1"/>
    <property type="molecule type" value="Genomic_DNA"/>
</dbReference>
<keyword evidence="1" id="KW-0472">Membrane</keyword>
<dbReference type="PANTHER" id="PTHR35043:SF9">
    <property type="match status" value="1"/>
</dbReference>
<evidence type="ECO:0000313" key="3">
    <source>
        <dbReference type="Proteomes" id="UP001166286"/>
    </source>
</evidence>